<sequence>MLELCHGSTTLEKGIQSTFVKIIQSLAGIVLLIVGYYFMSKLLKYKITALIGALVTIILGTYLTINSLFSLLFGFLRQQDWYKFHGLRSFTLAQITTRLRSYTQILSIVTLLFALGLGALTVGMEFTQESSKIADRSTAYDLVLVGSPCQTKQ</sequence>
<reference evidence="2 3" key="1">
    <citation type="submission" date="2020-06" db="EMBL/GenBank/DDBJ databases">
        <authorList>
            <person name="Kang J."/>
        </authorList>
    </citation>
    <scope>NUCLEOTIDE SEQUENCE [LARGE SCALE GENOMIC DNA]</scope>
    <source>
        <strain evidence="2 3">DCY120</strain>
    </source>
</reference>
<dbReference type="InterPro" id="IPR052536">
    <property type="entry name" value="ABC-4_Integral_Memb_Prot"/>
</dbReference>
<dbReference type="RefSeq" id="WP_176942132.1">
    <property type="nucleotide sequence ID" value="NZ_JABZEC010000002.1"/>
</dbReference>
<evidence type="ECO:0000313" key="2">
    <source>
        <dbReference type="EMBL" id="NVY95961.1"/>
    </source>
</evidence>
<keyword evidence="1" id="KW-1133">Transmembrane helix</keyword>
<proteinExistence type="predicted"/>
<feature type="transmembrane region" description="Helical" evidence="1">
    <location>
        <begin position="18"/>
        <end position="38"/>
    </location>
</feature>
<name>A0A850R1R1_9LACO</name>
<organism evidence="2 3">
    <name type="scientific">Bombilactobacillus apium</name>
    <dbReference type="NCBI Taxonomy" id="2675299"/>
    <lineage>
        <taxon>Bacteria</taxon>
        <taxon>Bacillati</taxon>
        <taxon>Bacillota</taxon>
        <taxon>Bacilli</taxon>
        <taxon>Lactobacillales</taxon>
        <taxon>Lactobacillaceae</taxon>
        <taxon>Bombilactobacillus</taxon>
    </lineage>
</organism>
<keyword evidence="3" id="KW-1185">Reference proteome</keyword>
<evidence type="ECO:0000313" key="3">
    <source>
        <dbReference type="Proteomes" id="UP000563523"/>
    </source>
</evidence>
<evidence type="ECO:0000256" key="1">
    <source>
        <dbReference type="SAM" id="Phobius"/>
    </source>
</evidence>
<keyword evidence="1" id="KW-0812">Transmembrane</keyword>
<feature type="transmembrane region" description="Helical" evidence="1">
    <location>
        <begin position="50"/>
        <end position="76"/>
    </location>
</feature>
<dbReference type="PANTHER" id="PTHR46795:SF3">
    <property type="entry name" value="ABC TRANSPORTER PERMEASE"/>
    <property type="match status" value="1"/>
</dbReference>
<dbReference type="EMBL" id="JABZEC010000002">
    <property type="protein sequence ID" value="NVY95961.1"/>
    <property type="molecule type" value="Genomic_DNA"/>
</dbReference>
<dbReference type="AlphaFoldDB" id="A0A850R1R1"/>
<dbReference type="PANTHER" id="PTHR46795">
    <property type="entry name" value="ABC TRANSPORTER PERMEASE-RELATED-RELATED"/>
    <property type="match status" value="1"/>
</dbReference>
<comment type="caution">
    <text evidence="2">The sequence shown here is derived from an EMBL/GenBank/DDBJ whole genome shotgun (WGS) entry which is preliminary data.</text>
</comment>
<feature type="transmembrane region" description="Helical" evidence="1">
    <location>
        <begin position="105"/>
        <end position="126"/>
    </location>
</feature>
<dbReference type="Proteomes" id="UP000563523">
    <property type="component" value="Unassembled WGS sequence"/>
</dbReference>
<accession>A0A850R1R1</accession>
<protein>
    <submittedName>
        <fullName evidence="2">Uncharacterized protein</fullName>
    </submittedName>
</protein>
<keyword evidence="1" id="KW-0472">Membrane</keyword>
<gene>
    <name evidence="2" type="ORF">HU830_01980</name>
</gene>